<evidence type="ECO:0000256" key="5">
    <source>
        <dbReference type="ARBA" id="ARBA00011853"/>
    </source>
</evidence>
<dbReference type="SMART" id="SM01264">
    <property type="entry name" value="M16C_associated"/>
    <property type="match status" value="1"/>
</dbReference>
<dbReference type="GO" id="GO:0005759">
    <property type="term" value="C:mitochondrial matrix"/>
    <property type="evidence" value="ECO:0007669"/>
    <property type="project" value="UniProtKB-SubCell"/>
</dbReference>
<keyword evidence="11" id="KW-0809">Transit peptide</keyword>
<keyword evidence="18" id="KW-1185">Reference proteome</keyword>
<name>A0A9P8Q7T1_WICPI</name>
<evidence type="ECO:0000256" key="8">
    <source>
        <dbReference type="ARBA" id="ARBA00022723"/>
    </source>
</evidence>
<dbReference type="InterPro" id="IPR013578">
    <property type="entry name" value="Peptidase_M16C_assoc"/>
</dbReference>
<evidence type="ECO:0000256" key="11">
    <source>
        <dbReference type="ARBA" id="ARBA00022946"/>
    </source>
</evidence>
<dbReference type="GO" id="GO:0046872">
    <property type="term" value="F:metal ion binding"/>
    <property type="evidence" value="ECO:0007669"/>
    <property type="project" value="UniProtKB-KW"/>
</dbReference>
<keyword evidence="7" id="KW-0645">Protease</keyword>
<evidence type="ECO:0000256" key="6">
    <source>
        <dbReference type="ARBA" id="ARBA00020167"/>
    </source>
</evidence>
<evidence type="ECO:0000256" key="7">
    <source>
        <dbReference type="ARBA" id="ARBA00022670"/>
    </source>
</evidence>
<dbReference type="Gene3D" id="3.30.830.10">
    <property type="entry name" value="Metalloenzyme, LuxS/M16 peptidase-like"/>
    <property type="match status" value="4"/>
</dbReference>
<dbReference type="FunFam" id="3.30.830.10:FF:000009">
    <property type="entry name" value="Presequence protease, mitochondrial"/>
    <property type="match status" value="1"/>
</dbReference>
<dbReference type="AlphaFoldDB" id="A0A9P8Q7T1"/>
<dbReference type="FunFam" id="3.30.830.10:FF:000011">
    <property type="entry name" value="Presequence protease, mitochondrial"/>
    <property type="match status" value="1"/>
</dbReference>
<dbReference type="GO" id="GO:0005758">
    <property type="term" value="C:mitochondrial intermembrane space"/>
    <property type="evidence" value="ECO:0007669"/>
    <property type="project" value="UniProtKB-SubCell"/>
</dbReference>
<evidence type="ECO:0000256" key="10">
    <source>
        <dbReference type="ARBA" id="ARBA00022833"/>
    </source>
</evidence>
<comment type="similarity">
    <text evidence="4">Belongs to the peptidase M16 family. PreP subfamily.</text>
</comment>
<keyword evidence="10" id="KW-0862">Zinc</keyword>
<dbReference type="InterPro" id="IPR007863">
    <property type="entry name" value="Peptidase_M16_C"/>
</dbReference>
<keyword evidence="12" id="KW-0482">Metalloprotease</keyword>
<dbReference type="InterPro" id="IPR055130">
    <property type="entry name" value="PreP_C"/>
</dbReference>
<organism evidence="17 18">
    <name type="scientific">Wickerhamomyces pijperi</name>
    <name type="common">Yeast</name>
    <name type="synonym">Pichia pijperi</name>
    <dbReference type="NCBI Taxonomy" id="599730"/>
    <lineage>
        <taxon>Eukaryota</taxon>
        <taxon>Fungi</taxon>
        <taxon>Dikarya</taxon>
        <taxon>Ascomycota</taxon>
        <taxon>Saccharomycotina</taxon>
        <taxon>Saccharomycetes</taxon>
        <taxon>Phaffomycetales</taxon>
        <taxon>Wickerhamomycetaceae</taxon>
        <taxon>Wickerhamomyces</taxon>
    </lineage>
</organism>
<evidence type="ECO:0000256" key="12">
    <source>
        <dbReference type="ARBA" id="ARBA00023049"/>
    </source>
</evidence>
<dbReference type="InterPro" id="IPR011249">
    <property type="entry name" value="Metalloenz_LuxS/M16"/>
</dbReference>
<dbReference type="Pfam" id="PF05193">
    <property type="entry name" value="Peptidase_M16_C"/>
    <property type="match status" value="1"/>
</dbReference>
<evidence type="ECO:0000259" key="16">
    <source>
        <dbReference type="SMART" id="SM01264"/>
    </source>
</evidence>
<dbReference type="GO" id="GO:0016485">
    <property type="term" value="P:protein processing"/>
    <property type="evidence" value="ECO:0007669"/>
    <property type="project" value="TreeGrafter"/>
</dbReference>
<feature type="domain" description="Peptidase M16C associated" evidence="16">
    <location>
        <begin position="483"/>
        <end position="728"/>
    </location>
</feature>
<dbReference type="EMBL" id="JAEUBG010001709">
    <property type="protein sequence ID" value="KAH3685967.1"/>
    <property type="molecule type" value="Genomic_DNA"/>
</dbReference>
<keyword evidence="13" id="KW-0496">Mitochondrion</keyword>
<gene>
    <name evidence="17" type="ORF">WICPIJ_003060</name>
</gene>
<evidence type="ECO:0000256" key="4">
    <source>
        <dbReference type="ARBA" id="ARBA00007575"/>
    </source>
</evidence>
<dbReference type="Pfam" id="PF08367">
    <property type="entry name" value="M16C_assoc"/>
    <property type="match status" value="1"/>
</dbReference>
<comment type="subcellular location">
    <subcellularLocation>
        <location evidence="3">Mitochondrion intermembrane space</location>
    </subcellularLocation>
    <subcellularLocation>
        <location evidence="2">Mitochondrion matrix</location>
    </subcellularLocation>
</comment>
<evidence type="ECO:0000256" key="3">
    <source>
        <dbReference type="ARBA" id="ARBA00004569"/>
    </source>
</evidence>
<dbReference type="SUPFAM" id="SSF63411">
    <property type="entry name" value="LuxS/MPP-like metallohydrolase"/>
    <property type="match status" value="4"/>
</dbReference>
<comment type="cofactor">
    <cofactor evidence="1">
        <name>Zn(2+)</name>
        <dbReference type="ChEBI" id="CHEBI:29105"/>
    </cofactor>
</comment>
<proteinExistence type="inferred from homology"/>
<evidence type="ECO:0000313" key="18">
    <source>
        <dbReference type="Proteomes" id="UP000774326"/>
    </source>
</evidence>
<sequence length="992" mass="110847">MLRHLSTKRNNPVRFASSYNQAKSLRKYPVGSNLHGFEIQRVLPVPELSLTAVDLVHLRTGSNHIHIDRDDANSVFSIAFKTNPPNATGVPHILEHTTLCGSYKYPVRDPFFKMLNRSLSNFMNAMTGHDYTFFPFATTNSKDFENLRNVYLDSVLNPLLKKEDFYQEGWRLENEDVENKSSPLTFKGVVYNEMKGQVSNASYLYWIKFQEAIFPSLNNSGGDPTKITDLTYEDLLDFHQAHYHPSNAKTFTYGTLPLTETLKKLDNEYISFGKRTIKESIKEPIKLSESQTVTVKGPVDPMAPEGRQLKASITWKAGVPTDVYESFCLKILSTLLTDGHSSPLYKALIESGMGDDFTVNSGFESQTSANFFTVGLQGLKTVEELEATVTEVLKFVSETGFEDKKVQGILQMLELGKKDQKANFGMNILYGILPGWVNKVDAFDALAFEEVIEQFKIDYAKGGLFENLIKKYFLNKPVFRFVMEPSAEYEAEVKAEEDARLITKIASLEEDDRDVIFERGQHLAKKQSEAEDLSSLPTLKISDIPRIQQFHTTSLSETSDAEIHRRIADTNGVTYVRASREVELPYELYPYLSLFTDSLTNLGTSAQPMDQIEDEIKLYTGGLSSSVSVHSSPLDTTASLKFNFGGLSLDANSGHIYRIWNDLLLNTDFNNREKLSTLIRMLSSNNISGVAESGHQYAKGFAAAGISQAKSIEEQIGGVNQLRFLNKLSAWTQDEKLFQTQIIDKLNLIKEHLINSKNLRFMVTASDSQIAGNEQAIAKFLSTLPSSPVAGESASASRYPLSSSLKSHIKLPFQVGYASTVLPGVPYVHEDGPKLQVLSNLLTFKHLHKEVREKGGAYGGGIGYSALDGLLSFYSYRDPNALQSLSTFAGSGEWAKNFEWTDRDLEEAKLTIFQGIDAPSSVKNEGVALFREGLTPEMRQERRERLLDVDVTNVKEVAEKYLIGKEGRTAVIGAIEGEIDQTWDIVDLGAQE</sequence>
<comment type="subunit">
    <text evidence="5">Monomer and homodimer; homodimerization is induced by binding of the substrate.</text>
</comment>
<dbReference type="InterPro" id="IPR011765">
    <property type="entry name" value="Pept_M16_N"/>
</dbReference>
<dbReference type="PANTHER" id="PTHR43016">
    <property type="entry name" value="PRESEQUENCE PROTEASE"/>
    <property type="match status" value="1"/>
</dbReference>
<dbReference type="Pfam" id="PF00675">
    <property type="entry name" value="Peptidase_M16"/>
    <property type="match status" value="1"/>
</dbReference>
<evidence type="ECO:0000313" key="17">
    <source>
        <dbReference type="EMBL" id="KAH3685967.1"/>
    </source>
</evidence>
<dbReference type="OrthoDB" id="10250783at2759"/>
<evidence type="ECO:0000256" key="14">
    <source>
        <dbReference type="ARBA" id="ARBA00034552"/>
    </source>
</evidence>
<dbReference type="GO" id="GO:0004222">
    <property type="term" value="F:metalloendopeptidase activity"/>
    <property type="evidence" value="ECO:0007669"/>
    <property type="project" value="TreeGrafter"/>
</dbReference>
<comment type="function">
    <text evidence="15">Degrades mitochondrial transit peptides after their cleavage in the intermembrane space or in the matrix, and presequence peptides; clearance of these peptides is required to keep the presequence processing machinery running. Preferentially cleaves the N-terminal side of paired basic amino acid residues. Also degrades other unstructured peptides. May function as an ATP-dependent peptidase as opposed to a metalloendopeptidase.</text>
</comment>
<dbReference type="Pfam" id="PF22516">
    <property type="entry name" value="PreP_C"/>
    <property type="match status" value="1"/>
</dbReference>
<comment type="caution">
    <text evidence="17">The sequence shown here is derived from an EMBL/GenBank/DDBJ whole genome shotgun (WGS) entry which is preliminary data.</text>
</comment>
<evidence type="ECO:0000256" key="9">
    <source>
        <dbReference type="ARBA" id="ARBA00022801"/>
    </source>
</evidence>
<reference evidence="17" key="1">
    <citation type="journal article" date="2021" name="Open Biol.">
        <title>Shared evolutionary footprints suggest mitochondrial oxidative damage underlies multiple complex I losses in fungi.</title>
        <authorList>
            <person name="Schikora-Tamarit M.A."/>
            <person name="Marcet-Houben M."/>
            <person name="Nosek J."/>
            <person name="Gabaldon T."/>
        </authorList>
    </citation>
    <scope>NUCLEOTIDE SEQUENCE</scope>
    <source>
        <strain evidence="17">CBS2887</strain>
    </source>
</reference>
<evidence type="ECO:0000256" key="15">
    <source>
        <dbReference type="ARBA" id="ARBA00045897"/>
    </source>
</evidence>
<keyword evidence="9" id="KW-0378">Hydrolase</keyword>
<evidence type="ECO:0000256" key="13">
    <source>
        <dbReference type="ARBA" id="ARBA00023128"/>
    </source>
</evidence>
<protein>
    <recommendedName>
        <fullName evidence="6">Presequence protease, mitochondrial</fullName>
    </recommendedName>
    <alternativeName>
        <fullName evidence="14">Pitrilysin metalloproteinase</fullName>
    </alternativeName>
</protein>
<dbReference type="FunFam" id="3.30.830.10:FF:000013">
    <property type="entry name" value="Mitochondrial presequence protease"/>
    <property type="match status" value="1"/>
</dbReference>
<dbReference type="Proteomes" id="UP000774326">
    <property type="component" value="Unassembled WGS sequence"/>
</dbReference>
<evidence type="ECO:0000256" key="1">
    <source>
        <dbReference type="ARBA" id="ARBA00001947"/>
    </source>
</evidence>
<dbReference type="PANTHER" id="PTHR43016:SF13">
    <property type="entry name" value="PRESEQUENCE PROTEASE, MITOCHONDRIAL"/>
    <property type="match status" value="1"/>
</dbReference>
<reference evidence="17" key="2">
    <citation type="submission" date="2021-01" db="EMBL/GenBank/DDBJ databases">
        <authorList>
            <person name="Schikora-Tamarit M.A."/>
        </authorList>
    </citation>
    <scope>NUCLEOTIDE SEQUENCE</scope>
    <source>
        <strain evidence="17">CBS2887</strain>
    </source>
</reference>
<evidence type="ECO:0000256" key="2">
    <source>
        <dbReference type="ARBA" id="ARBA00004305"/>
    </source>
</evidence>
<accession>A0A9P8Q7T1</accession>
<keyword evidence="8" id="KW-0479">Metal-binding</keyword>